<evidence type="ECO:0000256" key="1">
    <source>
        <dbReference type="SAM" id="Phobius"/>
    </source>
</evidence>
<keyword evidence="1" id="KW-0812">Transmembrane</keyword>
<evidence type="ECO:0000313" key="4">
    <source>
        <dbReference type="Proteomes" id="UP000245946"/>
    </source>
</evidence>
<organism evidence="3 4">
    <name type="scientific">Tilletiopsis washingtonensis</name>
    <dbReference type="NCBI Taxonomy" id="58919"/>
    <lineage>
        <taxon>Eukaryota</taxon>
        <taxon>Fungi</taxon>
        <taxon>Dikarya</taxon>
        <taxon>Basidiomycota</taxon>
        <taxon>Ustilaginomycotina</taxon>
        <taxon>Exobasidiomycetes</taxon>
        <taxon>Entylomatales</taxon>
        <taxon>Entylomatales incertae sedis</taxon>
        <taxon>Tilletiopsis</taxon>
    </lineage>
</organism>
<evidence type="ECO:0000313" key="3">
    <source>
        <dbReference type="EMBL" id="PWN96753.1"/>
    </source>
</evidence>
<evidence type="ECO:0008006" key="5">
    <source>
        <dbReference type="Google" id="ProtNLM"/>
    </source>
</evidence>
<feature type="transmembrane region" description="Helical" evidence="1">
    <location>
        <begin position="251"/>
        <end position="272"/>
    </location>
</feature>
<proteinExistence type="predicted"/>
<keyword evidence="1" id="KW-1133">Transmembrane helix</keyword>
<dbReference type="EMBL" id="KZ819298">
    <property type="protein sequence ID" value="PWN96753.1"/>
    <property type="molecule type" value="Genomic_DNA"/>
</dbReference>
<feature type="chain" id="PRO_5016460532" description="Secreted protein" evidence="2">
    <location>
        <begin position="27"/>
        <end position="305"/>
    </location>
</feature>
<feature type="signal peptide" evidence="2">
    <location>
        <begin position="1"/>
        <end position="26"/>
    </location>
</feature>
<keyword evidence="1" id="KW-0472">Membrane</keyword>
<reference evidence="3 4" key="1">
    <citation type="journal article" date="2018" name="Mol. Biol. Evol.">
        <title>Broad Genomic Sampling Reveals a Smut Pathogenic Ancestry of the Fungal Clade Ustilaginomycotina.</title>
        <authorList>
            <person name="Kijpornyongpan T."/>
            <person name="Mondo S.J."/>
            <person name="Barry K."/>
            <person name="Sandor L."/>
            <person name="Lee J."/>
            <person name="Lipzen A."/>
            <person name="Pangilinan J."/>
            <person name="LaButti K."/>
            <person name="Hainaut M."/>
            <person name="Henrissat B."/>
            <person name="Grigoriev I.V."/>
            <person name="Spatafora J.W."/>
            <person name="Aime M.C."/>
        </authorList>
    </citation>
    <scope>NUCLEOTIDE SEQUENCE [LARGE SCALE GENOMIC DNA]</scope>
    <source>
        <strain evidence="3 4">MCA 4186</strain>
    </source>
</reference>
<evidence type="ECO:0000256" key="2">
    <source>
        <dbReference type="SAM" id="SignalP"/>
    </source>
</evidence>
<dbReference type="AlphaFoldDB" id="A0A316Z9A5"/>
<keyword evidence="4" id="KW-1185">Reference proteome</keyword>
<sequence length="305" mass="33104">MMRAASFSASSLALLFASLLCPEVLPIDAGAEGSSAASTRPATLLASMRPCIVLSCGGRGFSPATPMLLDARVRSPPVVFAELVHAAPRGALVGGGAAAAADDAERAIDMMLLLLLCRLRARRLCSSKSRRCSTLESARFVMPVPPCGVPKVWRIASRARLRLGESVLCWMCVRQLQRASTEGSTHRAVLSLLLLLVLARCRLHRGNVRLARHGALLLREEARLALSRFALEALLLHREVWVLRREGRGDALLVLLLHLALLLLLLVPLVGLHDAQLVVPALGVLLRQLADLRLESRLCFANRQR</sequence>
<gene>
    <name evidence="3" type="ORF">FA09DRAFT_85008</name>
</gene>
<name>A0A316Z9A5_9BASI</name>
<dbReference type="RefSeq" id="XP_025597032.1">
    <property type="nucleotide sequence ID" value="XM_025745867.1"/>
</dbReference>
<dbReference type="GeneID" id="37273411"/>
<keyword evidence="2" id="KW-0732">Signal</keyword>
<dbReference type="Proteomes" id="UP000245946">
    <property type="component" value="Unassembled WGS sequence"/>
</dbReference>
<accession>A0A316Z9A5</accession>
<protein>
    <recommendedName>
        <fullName evidence="5">Secreted protein</fullName>
    </recommendedName>
</protein>